<comment type="subunit">
    <text evidence="12">Monomer. Interacts with DnaB.</text>
</comment>
<dbReference type="EMBL" id="CP046996">
    <property type="protein sequence ID" value="QGZ99762.1"/>
    <property type="molecule type" value="Genomic_DNA"/>
</dbReference>
<dbReference type="SMART" id="SM00400">
    <property type="entry name" value="ZnF_CHCC"/>
    <property type="match status" value="1"/>
</dbReference>
<evidence type="ECO:0000256" key="1">
    <source>
        <dbReference type="ARBA" id="ARBA00022478"/>
    </source>
</evidence>
<dbReference type="CDD" id="cd03364">
    <property type="entry name" value="TOPRIM_DnaG_primases"/>
    <property type="match status" value="1"/>
</dbReference>
<keyword evidence="1 12" id="KW-0240">DNA-directed RNA polymerase</keyword>
<dbReference type="HAMAP" id="MF_00974">
    <property type="entry name" value="DNA_primase_DnaG"/>
    <property type="match status" value="1"/>
</dbReference>
<comment type="cofactor">
    <cofactor evidence="12 13 14">
        <name>Zn(2+)</name>
        <dbReference type="ChEBI" id="CHEBI:29105"/>
    </cofactor>
    <text evidence="12 13 14">Binds 1 zinc ion per monomer.</text>
</comment>
<comment type="function">
    <text evidence="12 13">RNA polymerase that catalyzes the synthesis of short RNA molecules used as primers for DNA polymerase during DNA replication.</text>
</comment>
<gene>
    <name evidence="12" type="primary">dnaG</name>
    <name evidence="16" type="ORF">GQ588_03380</name>
</gene>
<dbReference type="Gene3D" id="3.90.980.10">
    <property type="entry name" value="DNA primase, catalytic core, N-terminal domain"/>
    <property type="match status" value="1"/>
</dbReference>
<keyword evidence="2 12" id="KW-0639">Primosome</keyword>
<proteinExistence type="inferred from homology"/>
<dbReference type="InterPro" id="IPR016136">
    <property type="entry name" value="DNA_helicase_N/primase_C"/>
</dbReference>
<dbReference type="Proteomes" id="UP000430508">
    <property type="component" value="Chromosome"/>
</dbReference>
<feature type="zinc finger region" description="CHC2-type" evidence="12 14">
    <location>
        <begin position="40"/>
        <end position="64"/>
    </location>
</feature>
<dbReference type="GO" id="GO:0000428">
    <property type="term" value="C:DNA-directed RNA polymerase complex"/>
    <property type="evidence" value="ECO:0007669"/>
    <property type="project" value="UniProtKB-KW"/>
</dbReference>
<evidence type="ECO:0000256" key="12">
    <source>
        <dbReference type="HAMAP-Rule" id="MF_00974"/>
    </source>
</evidence>
<evidence type="ECO:0000256" key="13">
    <source>
        <dbReference type="PIRNR" id="PIRNR002811"/>
    </source>
</evidence>
<dbReference type="InterPro" id="IPR013264">
    <property type="entry name" value="DNAG_N"/>
</dbReference>
<dbReference type="RefSeq" id="WP_019225730.1">
    <property type="nucleotide sequence ID" value="NZ_CP046996.1"/>
</dbReference>
<dbReference type="NCBIfam" id="TIGR01391">
    <property type="entry name" value="dnaG"/>
    <property type="match status" value="1"/>
</dbReference>
<dbReference type="SUPFAM" id="SSF57783">
    <property type="entry name" value="Zinc beta-ribbon"/>
    <property type="match status" value="1"/>
</dbReference>
<keyword evidence="5 12" id="KW-0235">DNA replication</keyword>
<evidence type="ECO:0000256" key="4">
    <source>
        <dbReference type="ARBA" id="ARBA00022695"/>
    </source>
</evidence>
<dbReference type="SUPFAM" id="SSF56731">
    <property type="entry name" value="DNA primase core"/>
    <property type="match status" value="1"/>
</dbReference>
<keyword evidence="4 12" id="KW-0548">Nucleotidyltransferase</keyword>
<dbReference type="GO" id="GO:0006269">
    <property type="term" value="P:DNA replication, synthesis of primer"/>
    <property type="evidence" value="ECO:0007669"/>
    <property type="project" value="UniProtKB-UniRule"/>
</dbReference>
<name>A0A857DG18_9FIRM</name>
<dbReference type="InterPro" id="IPR037068">
    <property type="entry name" value="DNA_primase_core_N_sf"/>
</dbReference>
<evidence type="ECO:0000256" key="6">
    <source>
        <dbReference type="ARBA" id="ARBA00022723"/>
    </source>
</evidence>
<evidence type="ECO:0000256" key="10">
    <source>
        <dbReference type="ARBA" id="ARBA00023125"/>
    </source>
</evidence>
<reference evidence="16 17" key="1">
    <citation type="submission" date="2019-12" db="EMBL/GenBank/DDBJ databases">
        <title>Sequence classification of anaerobic respiratory reductive dehalogenases: First we see many, then we see few.</title>
        <authorList>
            <person name="Molenda O."/>
            <person name="Puentes Jacome L.A."/>
            <person name="Cao X."/>
            <person name="Nesbo C.L."/>
            <person name="Tang S."/>
            <person name="Morson N."/>
            <person name="Patron J."/>
            <person name="Lomheim L."/>
            <person name="Wishart D.S."/>
            <person name="Edwards E.A."/>
        </authorList>
    </citation>
    <scope>NUCLEOTIDE SEQUENCE [LARGE SCALE GENOMIC DNA]</scope>
    <source>
        <strain evidence="16 17">12DCA</strain>
    </source>
</reference>
<keyword evidence="10 12" id="KW-0238">DNA-binding</keyword>
<feature type="domain" description="Toprim" evidence="15">
    <location>
        <begin position="264"/>
        <end position="345"/>
    </location>
</feature>
<dbReference type="InterPro" id="IPR050219">
    <property type="entry name" value="DnaG_primase"/>
</dbReference>
<dbReference type="EC" id="2.7.7.101" evidence="12"/>
<sequence>MDYKISEDFIEEVRRQADIVEIISEHVVLKRTGKNYQGLCPFHSEKTPSFNVNPDRQMFYCFGCHTGGNVFSFLMKKEGLAFIEALKKVAGKYGMALPERELSSEERKNEAQRSRWREIHEWAACYYHDVLLHRPEGQDGLAYFEHRGIGPEVIRDFRLGFAPDRWDGLIRELADKGVAPEELAEFGLAVRRETSEQEISYYDRFRNRVIYTILDVKGAPIAFGGRVLDDSTPKYLNSPETKFFHKGRNLYGIHLASRGIREAGYSLLLEGYMDTIAAQRAGFTNAVASLGTALTKDQSRLLKKYSGKIVIGYDSDKAGIQAALRAGEILLDEGLNIQVLLLEDAKDPDEFLKKHTVAEFRKKLENTITFIEFKYKMLIRDTPLRTIPDKAELIRKLAPDILKVSSVVEKEGYERYLSLELGLTLEAVQHEIDSLTKKTRGNRGNSEIFSQQQDISVKKRNTIEGTDIDSSNESYVHLGVFRAEQTILRIILENPNYKNQVADNLDKEFWRLQEHRYIFENFPENSLNLINDDSWYEKVQRRLAEIYELSIDFDKADMLLKDCIALIKETKKKETIEDLQAKMILLEKTGDMTGALVLLQEIGERLKRGEK</sequence>
<keyword evidence="7 12" id="KW-0863">Zinc-finger</keyword>
<accession>A0A857DG18</accession>
<dbReference type="InterPro" id="IPR006171">
    <property type="entry name" value="TOPRIM_dom"/>
</dbReference>
<dbReference type="PANTHER" id="PTHR30313">
    <property type="entry name" value="DNA PRIMASE"/>
    <property type="match status" value="1"/>
</dbReference>
<dbReference type="GO" id="GO:0003899">
    <property type="term" value="F:DNA-directed RNA polymerase activity"/>
    <property type="evidence" value="ECO:0007669"/>
    <property type="project" value="UniProtKB-UniRule"/>
</dbReference>
<comment type="domain">
    <text evidence="12">Contains an N-terminal zinc-binding domain, a central core domain that contains the primase activity, and a C-terminal DnaB-binding domain.</text>
</comment>
<evidence type="ECO:0000256" key="11">
    <source>
        <dbReference type="ARBA" id="ARBA00023163"/>
    </source>
</evidence>
<comment type="similarity">
    <text evidence="12 13">Belongs to the DnaG primase family.</text>
</comment>
<evidence type="ECO:0000256" key="14">
    <source>
        <dbReference type="PIRSR" id="PIRSR002811-1"/>
    </source>
</evidence>
<dbReference type="Pfam" id="PF10410">
    <property type="entry name" value="DnaB_bind"/>
    <property type="match status" value="1"/>
</dbReference>
<dbReference type="Pfam" id="PF01807">
    <property type="entry name" value="Zn_ribbon_DnaG"/>
    <property type="match status" value="1"/>
</dbReference>
<dbReference type="PROSITE" id="PS50880">
    <property type="entry name" value="TOPRIM"/>
    <property type="match status" value="1"/>
</dbReference>
<evidence type="ECO:0000313" key="16">
    <source>
        <dbReference type="EMBL" id="QGZ99762.1"/>
    </source>
</evidence>
<keyword evidence="11 12" id="KW-0804">Transcription</keyword>
<dbReference type="GO" id="GO:0003677">
    <property type="term" value="F:DNA binding"/>
    <property type="evidence" value="ECO:0007669"/>
    <property type="project" value="UniProtKB-KW"/>
</dbReference>
<keyword evidence="9" id="KW-0460">Magnesium</keyword>
<dbReference type="InterPro" id="IPR034151">
    <property type="entry name" value="TOPRIM_DnaG_bac"/>
</dbReference>
<keyword evidence="8 12" id="KW-0862">Zinc</keyword>
<organism evidence="16 17">
    <name type="scientific">Dehalobacter restrictus</name>
    <dbReference type="NCBI Taxonomy" id="55583"/>
    <lineage>
        <taxon>Bacteria</taxon>
        <taxon>Bacillati</taxon>
        <taxon>Bacillota</taxon>
        <taxon>Clostridia</taxon>
        <taxon>Eubacteriales</taxon>
        <taxon>Desulfitobacteriaceae</taxon>
        <taxon>Dehalobacter</taxon>
    </lineage>
</organism>
<evidence type="ECO:0000256" key="9">
    <source>
        <dbReference type="ARBA" id="ARBA00022842"/>
    </source>
</evidence>
<dbReference type="GO" id="GO:0008270">
    <property type="term" value="F:zinc ion binding"/>
    <property type="evidence" value="ECO:0007669"/>
    <property type="project" value="UniProtKB-UniRule"/>
</dbReference>
<evidence type="ECO:0000313" key="17">
    <source>
        <dbReference type="Proteomes" id="UP000430508"/>
    </source>
</evidence>
<dbReference type="Pfam" id="PF13155">
    <property type="entry name" value="Toprim_2"/>
    <property type="match status" value="1"/>
</dbReference>
<keyword evidence="3 12" id="KW-0808">Transferase</keyword>
<evidence type="ECO:0000256" key="8">
    <source>
        <dbReference type="ARBA" id="ARBA00022833"/>
    </source>
</evidence>
<dbReference type="InterPro" id="IPR002694">
    <property type="entry name" value="Znf_CHC2"/>
</dbReference>
<evidence type="ECO:0000256" key="3">
    <source>
        <dbReference type="ARBA" id="ARBA00022679"/>
    </source>
</evidence>
<evidence type="ECO:0000256" key="5">
    <source>
        <dbReference type="ARBA" id="ARBA00022705"/>
    </source>
</evidence>
<dbReference type="Pfam" id="PF08275">
    <property type="entry name" value="DNAG_N"/>
    <property type="match status" value="1"/>
</dbReference>
<dbReference type="FunFam" id="3.90.580.10:FF:000001">
    <property type="entry name" value="DNA primase"/>
    <property type="match status" value="1"/>
</dbReference>
<dbReference type="Gene3D" id="3.90.580.10">
    <property type="entry name" value="Zinc finger, CHC2-type domain"/>
    <property type="match status" value="1"/>
</dbReference>
<dbReference type="InterPro" id="IPR006295">
    <property type="entry name" value="DNA_primase_DnaG"/>
</dbReference>
<dbReference type="PIRSF" id="PIRSF002811">
    <property type="entry name" value="DnaG"/>
    <property type="match status" value="1"/>
</dbReference>
<comment type="catalytic activity">
    <reaction evidence="12">
        <text>ssDNA + n NTP = ssDNA/pppN(pN)n-1 hybrid + (n-1) diphosphate.</text>
        <dbReference type="EC" id="2.7.7.101"/>
    </reaction>
</comment>
<evidence type="ECO:0000259" key="15">
    <source>
        <dbReference type="PROSITE" id="PS50880"/>
    </source>
</evidence>
<dbReference type="Gene3D" id="1.10.860.10">
    <property type="entry name" value="DNAb Helicase, Chain A"/>
    <property type="match status" value="1"/>
</dbReference>
<evidence type="ECO:0000256" key="7">
    <source>
        <dbReference type="ARBA" id="ARBA00022771"/>
    </source>
</evidence>
<dbReference type="InterPro" id="IPR036977">
    <property type="entry name" value="DNA_primase_Znf_CHC2"/>
</dbReference>
<dbReference type="InterPro" id="IPR019475">
    <property type="entry name" value="DNA_primase_DnaB-bd"/>
</dbReference>
<dbReference type="SMART" id="SM00493">
    <property type="entry name" value="TOPRIM"/>
    <property type="match status" value="1"/>
</dbReference>
<protein>
    <recommendedName>
        <fullName evidence="12 13">DNA primase</fullName>
        <ecNumber evidence="12">2.7.7.101</ecNumber>
    </recommendedName>
</protein>
<keyword evidence="6 12" id="KW-0479">Metal-binding</keyword>
<dbReference type="PANTHER" id="PTHR30313:SF2">
    <property type="entry name" value="DNA PRIMASE"/>
    <property type="match status" value="1"/>
</dbReference>
<dbReference type="GO" id="GO:0005737">
    <property type="term" value="C:cytoplasm"/>
    <property type="evidence" value="ECO:0007669"/>
    <property type="project" value="TreeGrafter"/>
</dbReference>
<dbReference type="GO" id="GO:1990077">
    <property type="term" value="C:primosome complex"/>
    <property type="evidence" value="ECO:0007669"/>
    <property type="project" value="UniProtKB-KW"/>
</dbReference>
<dbReference type="AlphaFoldDB" id="A0A857DG18"/>
<dbReference type="Gene3D" id="3.40.1360.10">
    <property type="match status" value="1"/>
</dbReference>
<evidence type="ECO:0000256" key="2">
    <source>
        <dbReference type="ARBA" id="ARBA00022515"/>
    </source>
</evidence>
<dbReference type="InterPro" id="IPR030846">
    <property type="entry name" value="DnaG_bac"/>
</dbReference>